<dbReference type="InterPro" id="IPR003593">
    <property type="entry name" value="AAA+_ATPase"/>
</dbReference>
<dbReference type="NCBIfam" id="NF000355">
    <property type="entry name" value="ribo_prot_ABC_F"/>
    <property type="match status" value="1"/>
</dbReference>
<evidence type="ECO:0000259" key="3">
    <source>
        <dbReference type="PROSITE" id="PS50893"/>
    </source>
</evidence>
<reference evidence="4" key="1">
    <citation type="submission" date="2019-08" db="EMBL/GenBank/DDBJ databases">
        <authorList>
            <person name="Kucharzyk K."/>
            <person name="Murdoch R.W."/>
            <person name="Higgins S."/>
            <person name="Loffler F."/>
        </authorList>
    </citation>
    <scope>NUCLEOTIDE SEQUENCE</scope>
</reference>
<dbReference type="InterPro" id="IPR051309">
    <property type="entry name" value="ABCF_ATPase"/>
</dbReference>
<dbReference type="GO" id="GO:0005524">
    <property type="term" value="F:ATP binding"/>
    <property type="evidence" value="ECO:0007669"/>
    <property type="project" value="UniProtKB-KW"/>
</dbReference>
<organism evidence="4">
    <name type="scientific">bioreactor metagenome</name>
    <dbReference type="NCBI Taxonomy" id="1076179"/>
    <lineage>
        <taxon>unclassified sequences</taxon>
        <taxon>metagenomes</taxon>
        <taxon>ecological metagenomes</taxon>
    </lineage>
</organism>
<dbReference type="Pfam" id="PF00005">
    <property type="entry name" value="ABC_tran"/>
    <property type="match status" value="2"/>
</dbReference>
<evidence type="ECO:0000256" key="2">
    <source>
        <dbReference type="ARBA" id="ARBA00022840"/>
    </source>
</evidence>
<dbReference type="InterPro" id="IPR017871">
    <property type="entry name" value="ABC_transporter-like_CS"/>
</dbReference>
<evidence type="ECO:0000313" key="4">
    <source>
        <dbReference type="EMBL" id="MPM12982.1"/>
    </source>
</evidence>
<keyword evidence="2" id="KW-0067">ATP-binding</keyword>
<dbReference type="AlphaFoldDB" id="A0A644X9X6"/>
<keyword evidence="1" id="KW-0547">Nucleotide-binding</keyword>
<dbReference type="PANTHER" id="PTHR42855:SF2">
    <property type="entry name" value="DRUG RESISTANCE ABC TRANSPORTER,ATP-BINDING PROTEIN"/>
    <property type="match status" value="1"/>
</dbReference>
<dbReference type="SUPFAM" id="SSF52540">
    <property type="entry name" value="P-loop containing nucleoside triphosphate hydrolases"/>
    <property type="match status" value="2"/>
</dbReference>
<accession>A0A644X9X6</accession>
<dbReference type="InterPro" id="IPR003439">
    <property type="entry name" value="ABC_transporter-like_ATP-bd"/>
</dbReference>
<dbReference type="EMBL" id="VSSQ01002049">
    <property type="protein sequence ID" value="MPM12982.1"/>
    <property type="molecule type" value="Genomic_DNA"/>
</dbReference>
<dbReference type="PROSITE" id="PS50893">
    <property type="entry name" value="ABC_TRANSPORTER_2"/>
    <property type="match status" value="2"/>
</dbReference>
<proteinExistence type="predicted"/>
<comment type="caution">
    <text evidence="4">The sequence shown here is derived from an EMBL/GenBank/DDBJ whole genome shotgun (WGS) entry which is preliminary data.</text>
</comment>
<dbReference type="GO" id="GO:0016887">
    <property type="term" value="F:ATP hydrolysis activity"/>
    <property type="evidence" value="ECO:0007669"/>
    <property type="project" value="InterPro"/>
</dbReference>
<dbReference type="PROSITE" id="PS00211">
    <property type="entry name" value="ABC_TRANSPORTER_1"/>
    <property type="match status" value="2"/>
</dbReference>
<feature type="domain" description="ABC transporter" evidence="3">
    <location>
        <begin position="4"/>
        <end position="213"/>
    </location>
</feature>
<gene>
    <name evidence="4" type="primary">ettA_27</name>
    <name evidence="4" type="ORF">SDC9_59337</name>
</gene>
<feature type="domain" description="ABC transporter" evidence="3">
    <location>
        <begin position="306"/>
        <end position="501"/>
    </location>
</feature>
<sequence>MATISLKNLTFSYEGSYEILFDRVSLDLDTSWKLGLVGRNGKGKTTFLKILLGELPYIGSLQTPISFQYFPYEVSNIDLPTSEIIQEIAPHIEEWQWLKEFSLLDLPPHVSKQVFSTLSSGEQTKVLLVSLFLNQEAFLLIDEPTNHLDRIGRKVVGEYLHKKKGFIVVSHDRHFLDCCINHVLVLNRSTIEVQKGTFSSWWANKERKDQYEIEENQKLRSEIRELRESARRTAQWSDRVESTKFGERGVDRGYIGHKAAKMMRKSKNTEKRMERSAIEKEKLLKDVESNESLKIFPVPYTKEVLVDVRDFSLKHQNRQIFDPIHFTLRRGDRVALVGKNGSGKSTFIRWLIGEEIASQGFSFLGSQIKISYVPQNPTAVKGLLRHFIENKAVDETLVKTILRKMGFERSQFDRNLEEYSFGQRKKLWLATSLCEQAHLYIWDEPLNYLDVFSRMQIEELLLKVRPTILFGEHDESFVENVATKVLSLQACQTALAGNNPT</sequence>
<dbReference type="Gene3D" id="3.40.50.300">
    <property type="entry name" value="P-loop containing nucleotide triphosphate hydrolases"/>
    <property type="match status" value="2"/>
</dbReference>
<dbReference type="SMART" id="SM00382">
    <property type="entry name" value="AAA"/>
    <property type="match status" value="2"/>
</dbReference>
<dbReference type="CDD" id="cd03221">
    <property type="entry name" value="ABCF_EF-3"/>
    <property type="match status" value="2"/>
</dbReference>
<evidence type="ECO:0000256" key="1">
    <source>
        <dbReference type="ARBA" id="ARBA00022741"/>
    </source>
</evidence>
<protein>
    <submittedName>
        <fullName evidence="4">Energy-dependent translational throttle protein EttA</fullName>
    </submittedName>
</protein>
<name>A0A644X9X6_9ZZZZ</name>
<dbReference type="PANTHER" id="PTHR42855">
    <property type="entry name" value="ABC TRANSPORTER ATP-BINDING SUBUNIT"/>
    <property type="match status" value="1"/>
</dbReference>
<dbReference type="InterPro" id="IPR027417">
    <property type="entry name" value="P-loop_NTPase"/>
</dbReference>